<feature type="region of interest" description="Disordered" evidence="1">
    <location>
        <begin position="140"/>
        <end position="186"/>
    </location>
</feature>
<dbReference type="Proteomes" id="UP001417504">
    <property type="component" value="Unassembled WGS sequence"/>
</dbReference>
<feature type="region of interest" description="Disordered" evidence="1">
    <location>
        <begin position="296"/>
        <end position="318"/>
    </location>
</feature>
<feature type="compositionally biased region" description="Acidic residues" evidence="1">
    <location>
        <begin position="151"/>
        <end position="177"/>
    </location>
</feature>
<reference evidence="3 4" key="1">
    <citation type="submission" date="2024-01" db="EMBL/GenBank/DDBJ databases">
        <title>Genome assemblies of Stephania.</title>
        <authorList>
            <person name="Yang L."/>
        </authorList>
    </citation>
    <scope>NUCLEOTIDE SEQUENCE [LARGE SCALE GENOMIC DNA]</scope>
    <source>
        <strain evidence="3">QJT</strain>
        <tissue evidence="3">Leaf</tissue>
    </source>
</reference>
<accession>A0AAP0IY71</accession>
<feature type="compositionally biased region" description="Basic and acidic residues" evidence="1">
    <location>
        <begin position="296"/>
        <end position="309"/>
    </location>
</feature>
<dbReference type="AlphaFoldDB" id="A0AAP0IY71"/>
<feature type="domain" description="Micro-fibrillar-associated protein 1 C-terminal" evidence="2">
    <location>
        <begin position="172"/>
        <end position="393"/>
    </location>
</feature>
<name>A0AAP0IY71_9MAGN</name>
<evidence type="ECO:0000313" key="3">
    <source>
        <dbReference type="EMBL" id="KAK9123996.1"/>
    </source>
</evidence>
<gene>
    <name evidence="3" type="ORF">Sjap_013598</name>
</gene>
<sequence>MSVTAGVSDTVIAIRDKLRGKIGQTKVKRYWPGKAPEWADDADEEGDIRTDRDVLALEKAFPSRDDPEVVERDDPRLRRLAESRFDNRDEIRADHRRIRQAEIVSTIEEENRRQERLDFEEEDEDALEERRRRIREKLLRQQEESAGAAVQEEEEVEEEEEEEEEESEYETDSEEEMMGIAMVKPVFVPKAERDTVVERERLEEEERALEDAMKRRREERKVETKQIVVSEIRKDEEIQKNLEVEANAADVDTDDEINEAEEYEAWKAREIARIKRDRDDRDAVLKEKEEIEKVRNMTEEERREWERKNPKPGSAPKQKWRFMQKYFHKGAFFQSDADDHSGTAGADTIYTRDFSAATGEDKMDKTILPKVMQVKHFGRSGRTKWTHLVNEDTTDWNDPWTYNDPLRAKYNAKMAGINAPIAKPKGSKKLKDWESH</sequence>
<dbReference type="PANTHER" id="PTHR15327">
    <property type="entry name" value="MICROFIBRIL-ASSOCIATED PROTEIN"/>
    <property type="match status" value="1"/>
</dbReference>
<protein>
    <recommendedName>
        <fullName evidence="2">Micro-fibrillar-associated protein 1 C-terminal domain-containing protein</fullName>
    </recommendedName>
</protein>
<evidence type="ECO:0000313" key="4">
    <source>
        <dbReference type="Proteomes" id="UP001417504"/>
    </source>
</evidence>
<evidence type="ECO:0000256" key="1">
    <source>
        <dbReference type="SAM" id="MobiDB-lite"/>
    </source>
</evidence>
<dbReference type="InterPro" id="IPR033194">
    <property type="entry name" value="MFAP1"/>
</dbReference>
<proteinExistence type="predicted"/>
<evidence type="ECO:0000259" key="2">
    <source>
        <dbReference type="Pfam" id="PF06991"/>
    </source>
</evidence>
<keyword evidence="4" id="KW-1185">Reference proteome</keyword>
<dbReference type="EMBL" id="JBBNAE010000005">
    <property type="protein sequence ID" value="KAK9123996.1"/>
    <property type="molecule type" value="Genomic_DNA"/>
</dbReference>
<organism evidence="3 4">
    <name type="scientific">Stephania japonica</name>
    <dbReference type="NCBI Taxonomy" id="461633"/>
    <lineage>
        <taxon>Eukaryota</taxon>
        <taxon>Viridiplantae</taxon>
        <taxon>Streptophyta</taxon>
        <taxon>Embryophyta</taxon>
        <taxon>Tracheophyta</taxon>
        <taxon>Spermatophyta</taxon>
        <taxon>Magnoliopsida</taxon>
        <taxon>Ranunculales</taxon>
        <taxon>Menispermaceae</taxon>
        <taxon>Menispermoideae</taxon>
        <taxon>Cissampelideae</taxon>
        <taxon>Stephania</taxon>
    </lineage>
</organism>
<comment type="caution">
    <text evidence="3">The sequence shown here is derived from an EMBL/GenBank/DDBJ whole genome shotgun (WGS) entry which is preliminary data.</text>
</comment>
<dbReference type="Pfam" id="PF06991">
    <property type="entry name" value="MFAP1"/>
    <property type="match status" value="1"/>
</dbReference>
<dbReference type="InterPro" id="IPR009730">
    <property type="entry name" value="MFAP1_C"/>
</dbReference>